<dbReference type="AlphaFoldDB" id="A0A8S1UCA6"/>
<dbReference type="EMBL" id="CAJJDO010000038">
    <property type="protein sequence ID" value="CAD8162472.1"/>
    <property type="molecule type" value="Genomic_DNA"/>
</dbReference>
<gene>
    <name evidence="1" type="ORF">PPENT_87.1.T0380052</name>
    <name evidence="2" type="ORF">PPENT_87.1.T0380053</name>
</gene>
<protein>
    <submittedName>
        <fullName evidence="1">Uncharacterized protein</fullName>
    </submittedName>
</protein>
<evidence type="ECO:0000313" key="2">
    <source>
        <dbReference type="EMBL" id="CAD8162472.1"/>
    </source>
</evidence>
<evidence type="ECO:0000313" key="1">
    <source>
        <dbReference type="EMBL" id="CAD8162470.1"/>
    </source>
</evidence>
<proteinExistence type="predicted"/>
<keyword evidence="3" id="KW-1185">Reference proteome</keyword>
<dbReference type="EMBL" id="CAJJDO010000038">
    <property type="protein sequence ID" value="CAD8162470.1"/>
    <property type="molecule type" value="Genomic_DNA"/>
</dbReference>
<evidence type="ECO:0000313" key="3">
    <source>
        <dbReference type="Proteomes" id="UP000689195"/>
    </source>
</evidence>
<comment type="caution">
    <text evidence="1">The sequence shown here is derived from an EMBL/GenBank/DDBJ whole genome shotgun (WGS) entry which is preliminary data.</text>
</comment>
<reference evidence="1" key="1">
    <citation type="submission" date="2021-01" db="EMBL/GenBank/DDBJ databases">
        <authorList>
            <consortium name="Genoscope - CEA"/>
            <person name="William W."/>
        </authorList>
    </citation>
    <scope>NUCLEOTIDE SEQUENCE</scope>
</reference>
<dbReference type="Proteomes" id="UP000689195">
    <property type="component" value="Unassembled WGS sequence"/>
</dbReference>
<organism evidence="1 3">
    <name type="scientific">Paramecium pentaurelia</name>
    <dbReference type="NCBI Taxonomy" id="43138"/>
    <lineage>
        <taxon>Eukaryota</taxon>
        <taxon>Sar</taxon>
        <taxon>Alveolata</taxon>
        <taxon>Ciliophora</taxon>
        <taxon>Intramacronucleata</taxon>
        <taxon>Oligohymenophorea</taxon>
        <taxon>Peniculida</taxon>
        <taxon>Parameciidae</taxon>
        <taxon>Paramecium</taxon>
    </lineage>
</organism>
<sequence length="170" mass="20475">MQNFIKYKIILNLRCSGKNNYLVYFKQYLLNRQQNQENHQLYKIQNKKDIKLIQNQYNKQEGQCKAILFDKTKSIKVSNEIEQIKLLKFENRRLSLQSQLQNGRLHVKFIVYSKLINNFISSSADKQIICRIQVDINYWNSKVYKFLKVTINCFILNQREDQLISSRDDK</sequence>
<name>A0A8S1UCA6_9CILI</name>
<accession>A0A8S1UCA6</accession>